<dbReference type="PANTHER" id="PTHR40943">
    <property type="entry name" value="CYTOPLASMIC PROTEIN-RELATED"/>
    <property type="match status" value="1"/>
</dbReference>
<sequence length="157" mass="17146">MKKSLTTGLAAALVTLLGVTSYQAIAYVTQAQPPSTSAVNLPVKPFEVDPSWIKEGKPNFRAAEFFKSHDGETSSGIFECDGPSTFEWHYQLDESIYVLEGGVDIEYEGKKFSLKPGDTVLFRAGTTALWHVPKGIRKSWTLHDAGKPARGLASLLK</sequence>
<proteinExistence type="predicted"/>
<dbReference type="Pfam" id="PF05899">
    <property type="entry name" value="Cupin_3"/>
    <property type="match status" value="1"/>
</dbReference>
<keyword evidence="4" id="KW-1185">Reference proteome</keyword>
<comment type="caution">
    <text evidence="3">The sequence shown here is derived from an EMBL/GenBank/DDBJ whole genome shotgun (WGS) entry which is preliminary data.</text>
</comment>
<evidence type="ECO:0000256" key="1">
    <source>
        <dbReference type="SAM" id="SignalP"/>
    </source>
</evidence>
<name>A0A318JE26_9BURK</name>
<keyword evidence="1" id="KW-0732">Signal</keyword>
<dbReference type="Gene3D" id="2.60.120.10">
    <property type="entry name" value="Jelly Rolls"/>
    <property type="match status" value="1"/>
</dbReference>
<dbReference type="InterPro" id="IPR014710">
    <property type="entry name" value="RmlC-like_jellyroll"/>
</dbReference>
<dbReference type="SUPFAM" id="SSF51182">
    <property type="entry name" value="RmlC-like cupins"/>
    <property type="match status" value="1"/>
</dbReference>
<reference evidence="3 4" key="1">
    <citation type="submission" date="2018-05" db="EMBL/GenBank/DDBJ databases">
        <title>Genomic Encyclopedia of Type Strains, Phase IV (KMG-IV): sequencing the most valuable type-strain genomes for metagenomic binning, comparative biology and taxonomic classification.</title>
        <authorList>
            <person name="Goeker M."/>
        </authorList>
    </citation>
    <scope>NUCLEOTIDE SEQUENCE [LARGE SCALE GENOMIC DNA]</scope>
    <source>
        <strain evidence="3 4">DSM 19792</strain>
    </source>
</reference>
<evidence type="ECO:0000259" key="2">
    <source>
        <dbReference type="Pfam" id="PF05899"/>
    </source>
</evidence>
<dbReference type="Proteomes" id="UP000247792">
    <property type="component" value="Unassembled WGS sequence"/>
</dbReference>
<accession>A0A318JE26</accession>
<evidence type="ECO:0000313" key="4">
    <source>
        <dbReference type="Proteomes" id="UP000247792"/>
    </source>
</evidence>
<feature type="signal peptide" evidence="1">
    <location>
        <begin position="1"/>
        <end position="26"/>
    </location>
</feature>
<evidence type="ECO:0000313" key="3">
    <source>
        <dbReference type="EMBL" id="PXX47251.1"/>
    </source>
</evidence>
<dbReference type="InterPro" id="IPR011051">
    <property type="entry name" value="RmlC_Cupin_sf"/>
</dbReference>
<feature type="chain" id="PRO_5016336796" evidence="1">
    <location>
        <begin position="27"/>
        <end position="157"/>
    </location>
</feature>
<dbReference type="OrthoDB" id="9799053at2"/>
<dbReference type="EMBL" id="QJKB01000001">
    <property type="protein sequence ID" value="PXX47251.1"/>
    <property type="molecule type" value="Genomic_DNA"/>
</dbReference>
<protein>
    <submittedName>
        <fullName evidence="3">Putative cupin superfamily protein</fullName>
    </submittedName>
</protein>
<dbReference type="PANTHER" id="PTHR40943:SF1">
    <property type="entry name" value="CYTOPLASMIC PROTEIN"/>
    <property type="match status" value="1"/>
</dbReference>
<dbReference type="RefSeq" id="WP_110253647.1">
    <property type="nucleotide sequence ID" value="NZ_QJKB01000001.1"/>
</dbReference>
<organism evidence="3 4">
    <name type="scientific">Undibacterium pigrum</name>
    <dbReference type="NCBI Taxonomy" id="401470"/>
    <lineage>
        <taxon>Bacteria</taxon>
        <taxon>Pseudomonadati</taxon>
        <taxon>Pseudomonadota</taxon>
        <taxon>Betaproteobacteria</taxon>
        <taxon>Burkholderiales</taxon>
        <taxon>Oxalobacteraceae</taxon>
        <taxon>Undibacterium</taxon>
    </lineage>
</organism>
<feature type="domain" description="(S)-ureidoglycine aminohydrolase cupin" evidence="2">
    <location>
        <begin position="69"/>
        <end position="139"/>
    </location>
</feature>
<dbReference type="InterPro" id="IPR008579">
    <property type="entry name" value="UGlyAH_Cupin_dom"/>
</dbReference>
<dbReference type="AlphaFoldDB" id="A0A318JE26"/>
<gene>
    <name evidence="3" type="ORF">DFR42_101828</name>
</gene>